<protein>
    <submittedName>
        <fullName evidence="2">Low molecular weight neuronal intermediate filament</fullName>
    </submittedName>
</protein>
<dbReference type="EMBL" id="BRZM01002459">
    <property type="protein sequence ID" value="GLD74743.1"/>
    <property type="molecule type" value="Genomic_DNA"/>
</dbReference>
<dbReference type="AlphaFoldDB" id="A0AAD3NKL3"/>
<gene>
    <name evidence="2" type="ORF">AKAME5_002607500</name>
</gene>
<dbReference type="Proteomes" id="UP001279410">
    <property type="component" value="Unassembled WGS sequence"/>
</dbReference>
<feature type="compositionally biased region" description="Polar residues" evidence="1">
    <location>
        <begin position="64"/>
        <end position="80"/>
    </location>
</feature>
<proteinExistence type="predicted"/>
<evidence type="ECO:0000313" key="2">
    <source>
        <dbReference type="EMBL" id="GLD74743.1"/>
    </source>
</evidence>
<name>A0AAD3NKL3_LATJO</name>
<feature type="region of interest" description="Disordered" evidence="1">
    <location>
        <begin position="52"/>
        <end position="85"/>
    </location>
</feature>
<feature type="compositionally biased region" description="Basic and acidic residues" evidence="1">
    <location>
        <begin position="99"/>
        <end position="119"/>
    </location>
</feature>
<evidence type="ECO:0000256" key="1">
    <source>
        <dbReference type="SAM" id="MobiDB-lite"/>
    </source>
</evidence>
<sequence>MGEFGVSPEISGTGLPTEVKRRLLQRSYSSSSYRKIFGDTPSPTAWVWTAAPAASSPPTEVRGLTQSTAVTNELRSSAPTRRSGCRDLNDRFVKLEEETRLRESREYPEGHRKDVDGRDPGAPGPGEEVESLLDPRSPSLRKIHQGGLQELQASLRATQVATGFHSVSGDGHEQADLAAALKDIRAQSREPVSQEPGQAEVVPLKLVDVTGGCPQPGCHQALRRLSEYRGQVRAAPSVETLRGPGEDPWRADC</sequence>
<feature type="region of interest" description="Disordered" evidence="1">
    <location>
        <begin position="99"/>
        <end position="136"/>
    </location>
</feature>
<keyword evidence="3" id="KW-1185">Reference proteome</keyword>
<evidence type="ECO:0000313" key="3">
    <source>
        <dbReference type="Proteomes" id="UP001279410"/>
    </source>
</evidence>
<organism evidence="2 3">
    <name type="scientific">Lates japonicus</name>
    <name type="common">Japanese lates</name>
    <dbReference type="NCBI Taxonomy" id="270547"/>
    <lineage>
        <taxon>Eukaryota</taxon>
        <taxon>Metazoa</taxon>
        <taxon>Chordata</taxon>
        <taxon>Craniata</taxon>
        <taxon>Vertebrata</taxon>
        <taxon>Euteleostomi</taxon>
        <taxon>Actinopterygii</taxon>
        <taxon>Neopterygii</taxon>
        <taxon>Teleostei</taxon>
        <taxon>Neoteleostei</taxon>
        <taxon>Acanthomorphata</taxon>
        <taxon>Carangaria</taxon>
        <taxon>Carangaria incertae sedis</taxon>
        <taxon>Centropomidae</taxon>
        <taxon>Lates</taxon>
    </lineage>
</organism>
<accession>A0AAD3NKL3</accession>
<comment type="caution">
    <text evidence="2">The sequence shown here is derived from an EMBL/GenBank/DDBJ whole genome shotgun (WGS) entry which is preliminary data.</text>
</comment>
<reference evidence="2" key="1">
    <citation type="submission" date="2022-08" db="EMBL/GenBank/DDBJ databases">
        <title>Genome sequencing of akame (Lates japonicus).</title>
        <authorList>
            <person name="Hashiguchi Y."/>
            <person name="Takahashi H."/>
        </authorList>
    </citation>
    <scope>NUCLEOTIDE SEQUENCE</scope>
    <source>
        <strain evidence="2">Kochi</strain>
    </source>
</reference>